<reference evidence="1 2" key="1">
    <citation type="submission" date="2014-06" db="EMBL/GenBank/DDBJ databases">
        <authorList>
            <person name="Ngugi D.K."/>
            <person name="Blom J."/>
            <person name="Alam I."/>
            <person name="Rashid M."/>
            <person name="Baalawi W."/>
            <person name="Zhang G."/>
            <person name="Hikmawan T."/>
            <person name="Guan Y."/>
            <person name="Antunes A."/>
            <person name="Siam R."/>
            <person name="El-Dorry H."/>
            <person name="Bajic V."/>
            <person name="Stingl U."/>
        </authorList>
    </citation>
    <scope>NUCLEOTIDE SEQUENCE [LARGE SCALE GENOMIC DNA]</scope>
    <source>
        <strain evidence="1">SCGC AAA799-P11</strain>
    </source>
</reference>
<protein>
    <recommendedName>
        <fullName evidence="3">Thiol-disulfide oxidoreductase DCC protein</fullName>
    </recommendedName>
</protein>
<comment type="caution">
    <text evidence="1">The sequence shown here is derived from an EMBL/GenBank/DDBJ whole genome shotgun (WGS) entry which is preliminary data.</text>
</comment>
<keyword evidence="2" id="KW-1185">Reference proteome</keyword>
<dbReference type="Proteomes" id="UP000029387">
    <property type="component" value="Unassembled WGS sequence"/>
</dbReference>
<organism evidence="1 2">
    <name type="scientific">Marine Group I thaumarchaeote SCGC AAA799-P11</name>
    <dbReference type="NCBI Taxonomy" id="1502295"/>
    <lineage>
        <taxon>Archaea</taxon>
        <taxon>Nitrososphaerota</taxon>
        <taxon>Marine Group I</taxon>
    </lineage>
</organism>
<name>A0A087RZM4_9ARCH</name>
<dbReference type="AlphaFoldDB" id="A0A087RZM4"/>
<evidence type="ECO:0008006" key="3">
    <source>
        <dbReference type="Google" id="ProtNLM"/>
    </source>
</evidence>
<dbReference type="EMBL" id="JOSZ01000011">
    <property type="protein sequence ID" value="KFM18928.1"/>
    <property type="molecule type" value="Genomic_DNA"/>
</dbReference>
<evidence type="ECO:0000313" key="1">
    <source>
        <dbReference type="EMBL" id="KFM18928.1"/>
    </source>
</evidence>
<gene>
    <name evidence="1" type="ORF">AAA799P11_00869</name>
</gene>
<accession>A0A087RZM4</accession>
<sequence length="131" mass="15087">MKNNLDFPIVVFDNQCYLCVKFAKFVDFFARGKMKMIGHYTKQGEMIREKILDESALEMFWFIDEKKAYGGRSALLPVIKTIFSNKSKKFPTTGINEQCSQDCKSVRAVFVRSTSLISNSKIINIDDEVHI</sequence>
<proteinExistence type="predicted"/>
<evidence type="ECO:0000313" key="2">
    <source>
        <dbReference type="Proteomes" id="UP000029387"/>
    </source>
</evidence>